<evidence type="ECO:0000256" key="1">
    <source>
        <dbReference type="SAM" id="MobiDB-lite"/>
    </source>
</evidence>
<feature type="compositionally biased region" description="Polar residues" evidence="1">
    <location>
        <begin position="46"/>
        <end position="62"/>
    </location>
</feature>
<reference evidence="2 3" key="1">
    <citation type="submission" date="2016-10" db="EMBL/GenBank/DDBJ databases">
        <authorList>
            <person name="de Groot N.N."/>
        </authorList>
    </citation>
    <scope>NUCLEOTIDE SEQUENCE [LARGE SCALE GENOMIC DNA]</scope>
    <source>
        <strain evidence="2 3">DSM 44468</strain>
    </source>
</reference>
<dbReference type="EMBL" id="FORP01000056">
    <property type="protein sequence ID" value="SFK96108.1"/>
    <property type="molecule type" value="Genomic_DNA"/>
</dbReference>
<dbReference type="STRING" id="115433.SAMN05421835_1563"/>
<dbReference type="Proteomes" id="UP000199025">
    <property type="component" value="Unassembled WGS sequence"/>
</dbReference>
<feature type="compositionally biased region" description="Basic residues" evidence="1">
    <location>
        <begin position="314"/>
        <end position="340"/>
    </location>
</feature>
<sequence length="355" mass="37947">MCSRSRAPYCGDVHFRKGIHPCHSSVGQPHQSVRCGLFAPGRSPSAHPSSRSVHPLSASGQASAFPHQVPSAAPTLREVGKARARGNPGHNPPDPPAAQRRPVTPHPQGTRKASRHRKSHPHPAHPMSHHLPPASTPATTREGTPTPPTPTRTTRETPPTPARTTRIPPLPTPSCSPNHRQSEQPPRKDPTPTRPSHSPTSRQPQQPLRKDPTPPTAAAAEQLDTPSDHRKGPPDPTPPTSATARTAPTARKEPQPRTDPDEHPATPGNGRGRRPGASPPPRHLRPERRCAGSTGTATCAGDRPCSASASPGHTRPRLPARSRRPPRPVTRHWSGTRRRVSARDKGVSPATSASL</sequence>
<feature type="compositionally biased region" description="Low complexity" evidence="1">
    <location>
        <begin position="194"/>
        <end position="207"/>
    </location>
</feature>
<accession>A0A1I4DR13</accession>
<feature type="compositionally biased region" description="Low complexity" evidence="1">
    <location>
        <begin position="240"/>
        <end position="249"/>
    </location>
</feature>
<feature type="region of interest" description="Disordered" evidence="1">
    <location>
        <begin position="82"/>
        <end position="355"/>
    </location>
</feature>
<proteinExistence type="predicted"/>
<name>A0A1I4DR13_9PSEU</name>
<feature type="compositionally biased region" description="Basic and acidic residues" evidence="1">
    <location>
        <begin position="250"/>
        <end position="264"/>
    </location>
</feature>
<feature type="compositionally biased region" description="Low complexity" evidence="1">
    <location>
        <begin position="125"/>
        <end position="144"/>
    </location>
</feature>
<dbReference type="AlphaFoldDB" id="A0A1I4DR13"/>
<feature type="compositionally biased region" description="Basic residues" evidence="1">
    <location>
        <begin position="112"/>
        <end position="123"/>
    </location>
</feature>
<keyword evidence="3" id="KW-1185">Reference proteome</keyword>
<evidence type="ECO:0000313" key="3">
    <source>
        <dbReference type="Proteomes" id="UP000199025"/>
    </source>
</evidence>
<feature type="compositionally biased region" description="Basic and acidic residues" evidence="1">
    <location>
        <begin position="180"/>
        <end position="191"/>
    </location>
</feature>
<protein>
    <submittedName>
        <fullName evidence="2">Uncharacterized protein</fullName>
    </submittedName>
</protein>
<organism evidence="2 3">
    <name type="scientific">Amycolatopsis sacchari</name>
    <dbReference type="NCBI Taxonomy" id="115433"/>
    <lineage>
        <taxon>Bacteria</taxon>
        <taxon>Bacillati</taxon>
        <taxon>Actinomycetota</taxon>
        <taxon>Actinomycetes</taxon>
        <taxon>Pseudonocardiales</taxon>
        <taxon>Pseudonocardiaceae</taxon>
        <taxon>Amycolatopsis</taxon>
    </lineage>
</organism>
<gene>
    <name evidence="2" type="ORF">SAMN05421835_1563</name>
</gene>
<feature type="region of interest" description="Disordered" evidence="1">
    <location>
        <begin position="38"/>
        <end position="67"/>
    </location>
</feature>
<evidence type="ECO:0000313" key="2">
    <source>
        <dbReference type="EMBL" id="SFK96108.1"/>
    </source>
</evidence>